<dbReference type="Gene3D" id="3.30.70.1230">
    <property type="entry name" value="Nucleotide cyclase"/>
    <property type="match status" value="1"/>
</dbReference>
<feature type="region of interest" description="Disordered" evidence="2">
    <location>
        <begin position="1"/>
        <end position="25"/>
    </location>
</feature>
<dbReference type="SUPFAM" id="SSF55073">
    <property type="entry name" value="Nucleotide cyclase"/>
    <property type="match status" value="1"/>
</dbReference>
<comment type="similarity">
    <text evidence="1">Belongs to the adenylyl cyclase class-3 family.</text>
</comment>
<dbReference type="SMART" id="SM00044">
    <property type="entry name" value="CYCc"/>
    <property type="match status" value="1"/>
</dbReference>
<dbReference type="CDD" id="cd07302">
    <property type="entry name" value="CHD"/>
    <property type="match status" value="1"/>
</dbReference>
<organism evidence="4 5">
    <name type="scientific">Gordonia namibiensis NBRC 108229</name>
    <dbReference type="NCBI Taxonomy" id="1208314"/>
    <lineage>
        <taxon>Bacteria</taxon>
        <taxon>Bacillati</taxon>
        <taxon>Actinomycetota</taxon>
        <taxon>Actinomycetes</taxon>
        <taxon>Mycobacteriales</taxon>
        <taxon>Gordoniaceae</taxon>
        <taxon>Gordonia</taxon>
    </lineage>
</organism>
<name>K6W232_9ACTN</name>
<dbReference type="AlphaFoldDB" id="K6W232"/>
<evidence type="ECO:0000313" key="5">
    <source>
        <dbReference type="Proteomes" id="UP000035058"/>
    </source>
</evidence>
<dbReference type="Pfam" id="PF00211">
    <property type="entry name" value="Guanylate_cyc"/>
    <property type="match status" value="1"/>
</dbReference>
<comment type="caution">
    <text evidence="4">The sequence shown here is derived from an EMBL/GenBank/DDBJ whole genome shotgun (WGS) entry which is preliminary data.</text>
</comment>
<feature type="compositionally biased region" description="Polar residues" evidence="2">
    <location>
        <begin position="1"/>
        <end position="13"/>
    </location>
</feature>
<dbReference type="GO" id="GO:0006171">
    <property type="term" value="P:cAMP biosynthetic process"/>
    <property type="evidence" value="ECO:0007669"/>
    <property type="project" value="TreeGrafter"/>
</dbReference>
<dbReference type="GO" id="GO:0004016">
    <property type="term" value="F:adenylate cyclase activity"/>
    <property type="evidence" value="ECO:0007669"/>
    <property type="project" value="UniProtKB-ARBA"/>
</dbReference>
<feature type="domain" description="Guanylate cyclase" evidence="3">
    <location>
        <begin position="156"/>
        <end position="264"/>
    </location>
</feature>
<proteinExistence type="inferred from homology"/>
<reference evidence="4 5" key="1">
    <citation type="submission" date="2012-08" db="EMBL/GenBank/DDBJ databases">
        <title>Whole genome shotgun sequence of Gordonia namibiensis NBRC 108229.</title>
        <authorList>
            <person name="Isaki-Nakamura S."/>
            <person name="Hosoyama A."/>
            <person name="Tsuchikane K."/>
            <person name="Katsumata H."/>
            <person name="Baba S."/>
            <person name="Yamazaki S."/>
            <person name="Fujita N."/>
        </authorList>
    </citation>
    <scope>NUCLEOTIDE SEQUENCE [LARGE SCALE GENOMIC DNA]</scope>
    <source>
        <strain evidence="4 5">NBRC 108229</strain>
    </source>
</reference>
<dbReference type="PANTHER" id="PTHR43081">
    <property type="entry name" value="ADENYLATE CYCLASE, TERMINAL-DIFFERENTIATION SPECIFIC-RELATED"/>
    <property type="match status" value="1"/>
</dbReference>
<dbReference type="RefSeq" id="WP_006868741.1">
    <property type="nucleotide sequence ID" value="NZ_BAHE01000056.1"/>
</dbReference>
<dbReference type="GO" id="GO:0035556">
    <property type="term" value="P:intracellular signal transduction"/>
    <property type="evidence" value="ECO:0007669"/>
    <property type="project" value="InterPro"/>
</dbReference>
<dbReference type="PROSITE" id="PS50125">
    <property type="entry name" value="GUANYLATE_CYCLASE_2"/>
    <property type="match status" value="1"/>
</dbReference>
<evidence type="ECO:0000259" key="3">
    <source>
        <dbReference type="PROSITE" id="PS50125"/>
    </source>
</evidence>
<protein>
    <submittedName>
        <fullName evidence="4">Putative adenylate cyclase</fullName>
    </submittedName>
</protein>
<accession>K6W232</accession>
<dbReference type="InterPro" id="IPR029787">
    <property type="entry name" value="Nucleotide_cyclase"/>
</dbReference>
<evidence type="ECO:0000256" key="2">
    <source>
        <dbReference type="SAM" id="MobiDB-lite"/>
    </source>
</evidence>
<evidence type="ECO:0000313" key="4">
    <source>
        <dbReference type="EMBL" id="GAC02609.1"/>
    </source>
</evidence>
<gene>
    <name evidence="4" type="ORF">GONAM_56_00810</name>
</gene>
<dbReference type="EMBL" id="BAHE01000056">
    <property type="protein sequence ID" value="GAC02609.1"/>
    <property type="molecule type" value="Genomic_DNA"/>
</dbReference>
<dbReference type="InterPro" id="IPR001054">
    <property type="entry name" value="A/G_cyclase"/>
</dbReference>
<dbReference type="Proteomes" id="UP000035058">
    <property type="component" value="Unassembled WGS sequence"/>
</dbReference>
<dbReference type="PANTHER" id="PTHR43081:SF19">
    <property type="entry name" value="PH-SENSITIVE ADENYLATE CYCLASE RV1264"/>
    <property type="match status" value="1"/>
</dbReference>
<keyword evidence="5" id="KW-1185">Reference proteome</keyword>
<sequence>MREVTESSGTTDASEGEDSPYTPRYTRDELIEKLGVSAEFAEKAWNAFGFARRSSEEKVFSDRDMEALEMFNASSGAMPETTQIAMARAIGQTISRLAEWEAEQLREIADDPTIPWTLEQMSEALGQIQHLIWRRHMALAIERHTDHSSEEKVDLVVGFADIVGYTSLSRRIDLGDLEALLGSFEDDTFDVVVDHGGRVVKTLGDAVMFTFDDSGAAAAAALEIHRLSESDHLPPLRVGLARGAVLPRLGDVFGEPVNIASRLTSSARPGTTLVDDSVATQIADDDRFYLKSMPSLRVRGYKHLKARVLEPHRDGPLSD</sequence>
<dbReference type="InterPro" id="IPR050697">
    <property type="entry name" value="Adenylyl/Guanylyl_Cyclase_3/4"/>
</dbReference>
<evidence type="ECO:0000256" key="1">
    <source>
        <dbReference type="ARBA" id="ARBA00005381"/>
    </source>
</evidence>